<gene>
    <name evidence="13" type="ORF">CIG75_01000</name>
</gene>
<keyword evidence="14" id="KW-1185">Reference proteome</keyword>
<accession>A0A223CWL5</accession>
<proteinExistence type="inferred from homology"/>
<dbReference type="RefSeq" id="WP_094234951.1">
    <property type="nucleotide sequence ID" value="NZ_CP022657.1"/>
</dbReference>
<evidence type="ECO:0000256" key="6">
    <source>
        <dbReference type="ARBA" id="ARBA00022642"/>
    </source>
</evidence>
<comment type="similarity">
    <text evidence="2 9">Belongs to the NAPRTase family.</text>
</comment>
<evidence type="ECO:0000256" key="3">
    <source>
        <dbReference type="ARBA" id="ARBA00013236"/>
    </source>
</evidence>
<dbReference type="GO" id="GO:0047280">
    <property type="term" value="F:nicotinamide phosphoribosyltransferase activity"/>
    <property type="evidence" value="ECO:0007669"/>
    <property type="project" value="UniProtKB-ARBA"/>
</dbReference>
<dbReference type="GO" id="GO:0005829">
    <property type="term" value="C:cytosol"/>
    <property type="evidence" value="ECO:0007669"/>
    <property type="project" value="TreeGrafter"/>
</dbReference>
<dbReference type="Pfam" id="PF04095">
    <property type="entry name" value="NAPRTase"/>
    <property type="match status" value="1"/>
</dbReference>
<evidence type="ECO:0000259" key="12">
    <source>
        <dbReference type="Pfam" id="PF17956"/>
    </source>
</evidence>
<dbReference type="CDD" id="cd01570">
    <property type="entry name" value="NAPRTase_A"/>
    <property type="match status" value="1"/>
</dbReference>
<comment type="function">
    <text evidence="9">Catalyzes the first step in the biosynthesis of NAD from nicotinic acid, the ATP-dependent synthesis of beta-nicotinate D-ribonucleotide from nicotinate and 5-phospho-D-ribose 1-phosphate.</text>
</comment>
<feature type="domain" description="Nicotinate/nicotinamide phosphoribosyltransferase" evidence="10">
    <location>
        <begin position="155"/>
        <end position="357"/>
    </location>
</feature>
<dbReference type="KEGG" id="tab:CIG75_01000"/>
<evidence type="ECO:0000256" key="7">
    <source>
        <dbReference type="ARBA" id="ARBA00022679"/>
    </source>
</evidence>
<evidence type="ECO:0000256" key="9">
    <source>
        <dbReference type="RuleBase" id="RU365100"/>
    </source>
</evidence>
<evidence type="ECO:0000256" key="8">
    <source>
        <dbReference type="ARBA" id="ARBA00048668"/>
    </source>
</evidence>
<protein>
    <recommendedName>
        <fullName evidence="3 9">Nicotinate phosphoribosyltransferase</fullName>
        <ecNumber evidence="3 9">6.3.4.21</ecNumber>
    </recommendedName>
</protein>
<dbReference type="InterPro" id="IPR041619">
    <property type="entry name" value="NAPRTase_C"/>
</dbReference>
<dbReference type="SUPFAM" id="SSF54675">
    <property type="entry name" value="Nicotinate/Quinolinate PRTase N-terminal domain-like"/>
    <property type="match status" value="1"/>
</dbReference>
<dbReference type="InterPro" id="IPR006405">
    <property type="entry name" value="Nic_PRibTrfase_pncB"/>
</dbReference>
<evidence type="ECO:0000256" key="5">
    <source>
        <dbReference type="ARBA" id="ARBA00022598"/>
    </source>
</evidence>
<evidence type="ECO:0000256" key="4">
    <source>
        <dbReference type="ARBA" id="ARBA00022553"/>
    </source>
</evidence>
<keyword evidence="5 9" id="KW-0436">Ligase</keyword>
<keyword evidence="4" id="KW-0597">Phosphoprotein</keyword>
<dbReference type="InterPro" id="IPR041525">
    <property type="entry name" value="N/Namide_PRibTrfase"/>
</dbReference>
<reference evidence="13 14" key="1">
    <citation type="journal article" date="2015" name="Int. J. Syst. Evol. Microbiol.">
        <title>Tumebacillus algifaecis sp. nov., isolated from decomposing algal scum.</title>
        <authorList>
            <person name="Wu Y.F."/>
            <person name="Zhang B."/>
            <person name="Xing P."/>
            <person name="Wu Q.L."/>
            <person name="Liu S.J."/>
        </authorList>
    </citation>
    <scope>NUCLEOTIDE SEQUENCE [LARGE SCALE GENOMIC DNA]</scope>
    <source>
        <strain evidence="13 14">THMBR28</strain>
    </source>
</reference>
<feature type="domain" description="Nicotinate phosphoribosyltransferase C-terminal" evidence="12">
    <location>
        <begin position="361"/>
        <end position="469"/>
    </location>
</feature>
<evidence type="ECO:0000256" key="1">
    <source>
        <dbReference type="ARBA" id="ARBA00004952"/>
    </source>
</evidence>
<organism evidence="13 14">
    <name type="scientific">Tumebacillus algifaecis</name>
    <dbReference type="NCBI Taxonomy" id="1214604"/>
    <lineage>
        <taxon>Bacteria</taxon>
        <taxon>Bacillati</taxon>
        <taxon>Bacillota</taxon>
        <taxon>Bacilli</taxon>
        <taxon>Bacillales</taxon>
        <taxon>Alicyclobacillaceae</taxon>
        <taxon>Tumebacillus</taxon>
    </lineage>
</organism>
<dbReference type="AlphaFoldDB" id="A0A223CWL5"/>
<evidence type="ECO:0000313" key="14">
    <source>
        <dbReference type="Proteomes" id="UP000214688"/>
    </source>
</evidence>
<dbReference type="EMBL" id="CP022657">
    <property type="protein sequence ID" value="ASS73691.1"/>
    <property type="molecule type" value="Genomic_DNA"/>
</dbReference>
<dbReference type="Pfam" id="PF17956">
    <property type="entry name" value="NAPRTase_C"/>
    <property type="match status" value="1"/>
</dbReference>
<evidence type="ECO:0000256" key="2">
    <source>
        <dbReference type="ARBA" id="ARBA00010897"/>
    </source>
</evidence>
<sequence length="486" mass="55003">MDMDNLTLNTDNYQLAMAYAHYVNGTYQKKTVFELYFRTLPFGSGYAVAAGLERVVRYIENLHFSEEMIAYLAQQPERYSAEFLEELRNFRFTGTIRAVPEGTVVFPNLPLLQVEARVLEAQIVETALLNAINFQTLIATKAARIRREVGADGYLIEMGTRRAHEADAAVWGTRAAYLAGFDSTSNMQAGMQFNIPTKGTHSHSWVQTHVNEREAFERFANVFPDSTTLLVDTYHALESGLPNAIQVAKELEKQGKRLFSIRLDSGDIAYQSKTARNMLDEAGLSYVKIAASNDLDEQTILHLKAQGAKVDIWGVGTKLITGYDHPALGGVYKLVESEIDGKMEPCIKISDNPEKITTPYQKNVYRILNAQGKAEGDYLTLRGEQVASNGEPIKLFDPVHTHSHKRVADYTVRPLLETIFEDGRLVYARPDIEAIKAYHQEQLQLFDPEYLRNLNPAIYLVSFSPLLWRRKRELIEAYSPQQSSYR</sequence>
<keyword evidence="7 9" id="KW-0808">Transferase</keyword>
<dbReference type="InterPro" id="IPR036068">
    <property type="entry name" value="Nicotinate_pribotase-like_C"/>
</dbReference>
<dbReference type="EC" id="6.3.4.21" evidence="3 9"/>
<dbReference type="PIRSF" id="PIRSF000484">
    <property type="entry name" value="NAPRT"/>
    <property type="match status" value="1"/>
</dbReference>
<keyword evidence="6 9" id="KW-0662">Pyridine nucleotide biosynthesis</keyword>
<comment type="PTM">
    <text evidence="9">Transiently phosphorylated on a His residue during the reaction cycle. Phosphorylation strongly increases the affinity for substrates and increases the rate of nicotinate D-ribonucleotide production. Dephosphorylation regenerates the low-affinity form of the enzyme, leading to product release.</text>
</comment>
<dbReference type="Gene3D" id="3.20.20.70">
    <property type="entry name" value="Aldolase class I"/>
    <property type="match status" value="1"/>
</dbReference>
<evidence type="ECO:0000313" key="13">
    <source>
        <dbReference type="EMBL" id="ASS73691.1"/>
    </source>
</evidence>
<dbReference type="NCBIfam" id="NF006695">
    <property type="entry name" value="PRK09243.1-2"/>
    <property type="match status" value="1"/>
</dbReference>
<keyword evidence="13" id="KW-0328">Glycosyltransferase</keyword>
<dbReference type="InterPro" id="IPR007229">
    <property type="entry name" value="Nic_PRibTrfase-Fam"/>
</dbReference>
<dbReference type="GO" id="GO:0004516">
    <property type="term" value="F:nicotinate phosphoribosyltransferase activity"/>
    <property type="evidence" value="ECO:0007669"/>
    <property type="project" value="UniProtKB-UniRule"/>
</dbReference>
<dbReference type="GO" id="GO:0034355">
    <property type="term" value="P:NAD+ biosynthetic process via the salvage pathway"/>
    <property type="evidence" value="ECO:0007669"/>
    <property type="project" value="UniProtKB-ARBA"/>
</dbReference>
<dbReference type="InterPro" id="IPR040727">
    <property type="entry name" value="NAPRTase_N"/>
</dbReference>
<dbReference type="NCBIfam" id="TIGR01513">
    <property type="entry name" value="NAPRTase_put"/>
    <property type="match status" value="1"/>
</dbReference>
<dbReference type="Proteomes" id="UP000214688">
    <property type="component" value="Chromosome"/>
</dbReference>
<dbReference type="PANTHER" id="PTHR11098:SF1">
    <property type="entry name" value="NICOTINATE PHOSPHORIBOSYLTRANSFERASE"/>
    <property type="match status" value="1"/>
</dbReference>
<feature type="domain" description="Nicotinate phosphoribosyltransferase N-terminal" evidence="11">
    <location>
        <begin position="8"/>
        <end position="133"/>
    </location>
</feature>
<dbReference type="FunFam" id="3.20.20.70:FF:000076">
    <property type="entry name" value="Nicotinate phosphoribosyltransferase"/>
    <property type="match status" value="1"/>
</dbReference>
<dbReference type="UniPathway" id="UPA00253">
    <property type="reaction ID" value="UER00457"/>
</dbReference>
<comment type="pathway">
    <text evidence="1 9">Cofactor biosynthesis; NAD(+) biosynthesis; nicotinate D-ribonucleotide from nicotinate: step 1/1.</text>
</comment>
<dbReference type="OrthoDB" id="9770610at2"/>
<dbReference type="PANTHER" id="PTHR11098">
    <property type="entry name" value="NICOTINATE PHOSPHORIBOSYLTRANSFERASE"/>
    <property type="match status" value="1"/>
</dbReference>
<dbReference type="Gene3D" id="3.20.140.10">
    <property type="entry name" value="nicotinate phosphoribosyltransferase"/>
    <property type="match status" value="1"/>
</dbReference>
<evidence type="ECO:0000259" key="10">
    <source>
        <dbReference type="Pfam" id="PF04095"/>
    </source>
</evidence>
<dbReference type="NCBIfam" id="NF009131">
    <property type="entry name" value="PRK12484.1"/>
    <property type="match status" value="1"/>
</dbReference>
<evidence type="ECO:0000259" key="11">
    <source>
        <dbReference type="Pfam" id="PF17767"/>
    </source>
</evidence>
<dbReference type="SUPFAM" id="SSF51690">
    <property type="entry name" value="Nicotinate/Quinolinate PRTase C-terminal domain-like"/>
    <property type="match status" value="1"/>
</dbReference>
<name>A0A223CWL5_9BACL</name>
<dbReference type="InterPro" id="IPR013785">
    <property type="entry name" value="Aldolase_TIM"/>
</dbReference>
<comment type="catalytic activity">
    <reaction evidence="8 9">
        <text>5-phospho-alpha-D-ribose 1-diphosphate + nicotinate + ATP + H2O = nicotinate beta-D-ribonucleotide + ADP + phosphate + diphosphate</text>
        <dbReference type="Rhea" id="RHEA:36163"/>
        <dbReference type="ChEBI" id="CHEBI:15377"/>
        <dbReference type="ChEBI" id="CHEBI:30616"/>
        <dbReference type="ChEBI" id="CHEBI:32544"/>
        <dbReference type="ChEBI" id="CHEBI:33019"/>
        <dbReference type="ChEBI" id="CHEBI:43474"/>
        <dbReference type="ChEBI" id="CHEBI:57502"/>
        <dbReference type="ChEBI" id="CHEBI:58017"/>
        <dbReference type="ChEBI" id="CHEBI:456216"/>
        <dbReference type="EC" id="6.3.4.21"/>
    </reaction>
</comment>
<dbReference type="Pfam" id="PF17767">
    <property type="entry name" value="NAPRTase_N"/>
    <property type="match status" value="1"/>
</dbReference>